<dbReference type="OrthoDB" id="5337308at2759"/>
<sequence>DELNTWFWHEAEYNQEINCDFLTDGTDNYNEIGTALSALGLSSKPKSAGGDNMCYSIEHFDENAKDKDSDFQDDINQVYWVDGHDYSAHHPFTHPKPHADSRQATGAYCRFAINHHGGAIFPQNLESPKVAARKNWDFEPDDDTMPRLRLASDIMFAYWLHNNPNPKDLRYYFVNTVTNEATLRLMAKVVRKKGLQDLPPWSGVQLGMWEAEAEYMLGSSPIGATLAYLLIQHKAELGLKQVTSVNIFHGNWEHEDREDRPQPEIHVLFQIEDYVPPERTDADDDAVYARSIRVRGDAKNIVRQHVFRLIDGKVRANL</sequence>
<proteinExistence type="predicted"/>
<keyword evidence="2" id="KW-1185">Reference proteome</keyword>
<organism evidence="1 2">
    <name type="scientific">Setomelanomma holmii</name>
    <dbReference type="NCBI Taxonomy" id="210430"/>
    <lineage>
        <taxon>Eukaryota</taxon>
        <taxon>Fungi</taxon>
        <taxon>Dikarya</taxon>
        <taxon>Ascomycota</taxon>
        <taxon>Pezizomycotina</taxon>
        <taxon>Dothideomycetes</taxon>
        <taxon>Pleosporomycetidae</taxon>
        <taxon>Pleosporales</taxon>
        <taxon>Pleosporineae</taxon>
        <taxon>Phaeosphaeriaceae</taxon>
        <taxon>Setomelanomma</taxon>
    </lineage>
</organism>
<evidence type="ECO:0000313" key="2">
    <source>
        <dbReference type="Proteomes" id="UP000799777"/>
    </source>
</evidence>
<protein>
    <submittedName>
        <fullName evidence="1">Uncharacterized protein</fullName>
    </submittedName>
</protein>
<dbReference type="Proteomes" id="UP000799777">
    <property type="component" value="Unassembled WGS sequence"/>
</dbReference>
<dbReference type="EMBL" id="ML978173">
    <property type="protein sequence ID" value="KAF2032388.1"/>
    <property type="molecule type" value="Genomic_DNA"/>
</dbReference>
<comment type="caution">
    <text evidence="1">The sequence shown here is derived from an EMBL/GenBank/DDBJ whole genome shotgun (WGS) entry which is preliminary data.</text>
</comment>
<name>A0A9P4LNU9_9PLEO</name>
<dbReference type="AlphaFoldDB" id="A0A9P4LNU9"/>
<evidence type="ECO:0000313" key="1">
    <source>
        <dbReference type="EMBL" id="KAF2032388.1"/>
    </source>
</evidence>
<feature type="non-terminal residue" evidence="1">
    <location>
        <position position="1"/>
    </location>
</feature>
<reference evidence="1" key="1">
    <citation type="journal article" date="2020" name="Stud. Mycol.">
        <title>101 Dothideomycetes genomes: a test case for predicting lifestyles and emergence of pathogens.</title>
        <authorList>
            <person name="Haridas S."/>
            <person name="Albert R."/>
            <person name="Binder M."/>
            <person name="Bloem J."/>
            <person name="Labutti K."/>
            <person name="Salamov A."/>
            <person name="Andreopoulos B."/>
            <person name="Baker S."/>
            <person name="Barry K."/>
            <person name="Bills G."/>
            <person name="Bluhm B."/>
            <person name="Cannon C."/>
            <person name="Castanera R."/>
            <person name="Culley D."/>
            <person name="Daum C."/>
            <person name="Ezra D."/>
            <person name="Gonzalez J."/>
            <person name="Henrissat B."/>
            <person name="Kuo A."/>
            <person name="Liang C."/>
            <person name="Lipzen A."/>
            <person name="Lutzoni F."/>
            <person name="Magnuson J."/>
            <person name="Mondo S."/>
            <person name="Nolan M."/>
            <person name="Ohm R."/>
            <person name="Pangilinan J."/>
            <person name="Park H.-J."/>
            <person name="Ramirez L."/>
            <person name="Alfaro M."/>
            <person name="Sun H."/>
            <person name="Tritt A."/>
            <person name="Yoshinaga Y."/>
            <person name="Zwiers L.-H."/>
            <person name="Turgeon B."/>
            <person name="Goodwin S."/>
            <person name="Spatafora J."/>
            <person name="Crous P."/>
            <person name="Grigoriev I."/>
        </authorList>
    </citation>
    <scope>NUCLEOTIDE SEQUENCE</scope>
    <source>
        <strain evidence="1">CBS 110217</strain>
    </source>
</reference>
<accession>A0A9P4LNU9</accession>
<gene>
    <name evidence="1" type="ORF">EK21DRAFT_61098</name>
</gene>